<sequence>MSRRSATPSRHQSSQHHIVSPLPSKPKLQDFQRRSEQPRVKKPPSSRKTESISSRVTPKTSERDKIRSEIISKRIMTEPKSQKSSAGLVDPRLERLHNRRNSDLPSSASKSVKSEELQALREELADLRQELQSPKNQQRTRRKPPGTEGGYYSSAGEREYMSADEGYTGGMTPDAHERSSLKSDRSAKSERLAELKAEVALLRKELRDSEAANRSGVRSTPSATSTPHPRRTYRTDLPQKEKYRSDDPVDRLKASSSVRDSLRETLRKKFIPTSSSRVQVEPSEEYYEDDNSPQLEYSVGRRNPRTRNNNSYKDDDQRHLRGEYYSYGGGGGEVEYGKSRENYRPLSSMEQRPQRHSRISTAPRETSTPCEHCNGSGVHHHAQIGPDFTHQQQQPPLQQAPTAYVQTSPNRTVYVPAGSPIYHSTPAVMQHAPGTPNVMQALFCASCSRGSLPHQHATLGTVIGNTTT</sequence>
<organism evidence="2 3">
    <name type="scientific">Stichopus japonicus</name>
    <name type="common">Sea cucumber</name>
    <dbReference type="NCBI Taxonomy" id="307972"/>
    <lineage>
        <taxon>Eukaryota</taxon>
        <taxon>Metazoa</taxon>
        <taxon>Echinodermata</taxon>
        <taxon>Eleutherozoa</taxon>
        <taxon>Echinozoa</taxon>
        <taxon>Holothuroidea</taxon>
        <taxon>Aspidochirotacea</taxon>
        <taxon>Aspidochirotida</taxon>
        <taxon>Stichopodidae</taxon>
        <taxon>Apostichopus</taxon>
    </lineage>
</organism>
<proteinExistence type="predicted"/>
<feature type="compositionally biased region" description="Basic and acidic residues" evidence="1">
    <location>
        <begin position="174"/>
        <end position="191"/>
    </location>
</feature>
<feature type="compositionally biased region" description="Basic and acidic residues" evidence="1">
    <location>
        <begin position="27"/>
        <end position="39"/>
    </location>
</feature>
<feature type="compositionally biased region" description="Acidic residues" evidence="1">
    <location>
        <begin position="282"/>
        <end position="291"/>
    </location>
</feature>
<keyword evidence="3" id="KW-1185">Reference proteome</keyword>
<protein>
    <submittedName>
        <fullName evidence="2">Uncharacterized protein</fullName>
    </submittedName>
</protein>
<evidence type="ECO:0000256" key="1">
    <source>
        <dbReference type="SAM" id="MobiDB-lite"/>
    </source>
</evidence>
<dbReference type="EMBL" id="MRZV01000130">
    <property type="protein sequence ID" value="PIK57845.1"/>
    <property type="molecule type" value="Genomic_DNA"/>
</dbReference>
<evidence type="ECO:0000313" key="2">
    <source>
        <dbReference type="EMBL" id="PIK57845.1"/>
    </source>
</evidence>
<feature type="compositionally biased region" description="Basic and acidic residues" evidence="1">
    <location>
        <begin position="233"/>
        <end position="253"/>
    </location>
</feature>
<comment type="caution">
    <text evidence="2">The sequence shown here is derived from an EMBL/GenBank/DDBJ whole genome shotgun (WGS) entry which is preliminary data.</text>
</comment>
<feature type="region of interest" description="Disordered" evidence="1">
    <location>
        <begin position="1"/>
        <end position="191"/>
    </location>
</feature>
<reference evidence="2 3" key="1">
    <citation type="journal article" date="2017" name="PLoS Biol.">
        <title>The sea cucumber genome provides insights into morphological evolution and visceral regeneration.</title>
        <authorList>
            <person name="Zhang X."/>
            <person name="Sun L."/>
            <person name="Yuan J."/>
            <person name="Sun Y."/>
            <person name="Gao Y."/>
            <person name="Zhang L."/>
            <person name="Li S."/>
            <person name="Dai H."/>
            <person name="Hamel J.F."/>
            <person name="Liu C."/>
            <person name="Yu Y."/>
            <person name="Liu S."/>
            <person name="Lin W."/>
            <person name="Guo K."/>
            <person name="Jin S."/>
            <person name="Xu P."/>
            <person name="Storey K.B."/>
            <person name="Huan P."/>
            <person name="Zhang T."/>
            <person name="Zhou Y."/>
            <person name="Zhang J."/>
            <person name="Lin C."/>
            <person name="Li X."/>
            <person name="Xing L."/>
            <person name="Huo D."/>
            <person name="Sun M."/>
            <person name="Wang L."/>
            <person name="Mercier A."/>
            <person name="Li F."/>
            <person name="Yang H."/>
            <person name="Xiang J."/>
        </authorList>
    </citation>
    <scope>NUCLEOTIDE SEQUENCE [LARGE SCALE GENOMIC DNA]</scope>
    <source>
        <strain evidence="2">Shaxun</strain>
        <tissue evidence="2">Muscle</tissue>
    </source>
</reference>
<feature type="compositionally biased region" description="Basic and acidic residues" evidence="1">
    <location>
        <begin position="112"/>
        <end position="129"/>
    </location>
</feature>
<feature type="compositionally biased region" description="Basic and acidic residues" evidence="1">
    <location>
        <begin position="60"/>
        <end position="81"/>
    </location>
</feature>
<name>A0A2G8LCB1_STIJA</name>
<dbReference type="Proteomes" id="UP000230750">
    <property type="component" value="Unassembled WGS sequence"/>
</dbReference>
<feature type="region of interest" description="Disordered" evidence="1">
    <location>
        <begin position="204"/>
        <end position="259"/>
    </location>
</feature>
<evidence type="ECO:0000313" key="3">
    <source>
        <dbReference type="Proteomes" id="UP000230750"/>
    </source>
</evidence>
<accession>A0A2G8LCB1</accession>
<feature type="compositionally biased region" description="Basic and acidic residues" evidence="1">
    <location>
        <begin position="91"/>
        <end position="102"/>
    </location>
</feature>
<gene>
    <name evidence="2" type="ORF">BSL78_05228</name>
</gene>
<feature type="compositionally biased region" description="Basic and acidic residues" evidence="1">
    <location>
        <begin position="312"/>
        <end position="322"/>
    </location>
</feature>
<feature type="region of interest" description="Disordered" evidence="1">
    <location>
        <begin position="273"/>
        <end position="371"/>
    </location>
</feature>
<feature type="compositionally biased region" description="Polar residues" evidence="1">
    <location>
        <begin position="216"/>
        <end position="227"/>
    </location>
</feature>
<feature type="compositionally biased region" description="Polar residues" evidence="1">
    <location>
        <begin position="1"/>
        <end position="17"/>
    </location>
</feature>
<feature type="compositionally biased region" description="Polar residues" evidence="1">
    <location>
        <begin position="359"/>
        <end position="369"/>
    </location>
</feature>
<dbReference type="AlphaFoldDB" id="A0A2G8LCB1"/>